<dbReference type="GO" id="GO:0008270">
    <property type="term" value="F:zinc ion binding"/>
    <property type="evidence" value="ECO:0007669"/>
    <property type="project" value="InterPro"/>
</dbReference>
<evidence type="ECO:0000256" key="16">
    <source>
        <dbReference type="SAM" id="MobiDB-lite"/>
    </source>
</evidence>
<evidence type="ECO:0000256" key="15">
    <source>
        <dbReference type="ARBA" id="ARBA00023242"/>
    </source>
</evidence>
<comment type="caution">
    <text evidence="21">The sequence shown here is derived from an EMBL/GenBank/DDBJ whole genome shotgun (WGS) entry which is preliminary data.</text>
</comment>
<name>A0A8J2WKX4_9CRUS</name>
<dbReference type="Pfam" id="PF01429">
    <property type="entry name" value="MBD"/>
    <property type="match status" value="1"/>
</dbReference>
<dbReference type="Pfam" id="PF18358">
    <property type="entry name" value="Tudor_4"/>
    <property type="match status" value="1"/>
</dbReference>
<evidence type="ECO:0000259" key="17">
    <source>
        <dbReference type="PROSITE" id="PS50280"/>
    </source>
</evidence>
<feature type="domain" description="Post-SET" evidence="19">
    <location>
        <begin position="1044"/>
        <end position="1060"/>
    </location>
</feature>
<dbReference type="SMART" id="SM00468">
    <property type="entry name" value="PreSET"/>
    <property type="match status" value="1"/>
</dbReference>
<keyword evidence="13" id="KW-0175">Coiled coil</keyword>
<evidence type="ECO:0000313" key="21">
    <source>
        <dbReference type="EMBL" id="CAH0108558.1"/>
    </source>
</evidence>
<dbReference type="Gene3D" id="3.30.890.10">
    <property type="entry name" value="Methyl-cpg-binding Protein 2, Chain A"/>
    <property type="match status" value="1"/>
</dbReference>
<accession>A0A8J2WKX4</accession>
<dbReference type="GO" id="GO:0070828">
    <property type="term" value="P:heterochromatin organization"/>
    <property type="evidence" value="ECO:0007669"/>
    <property type="project" value="TreeGrafter"/>
</dbReference>
<dbReference type="SMART" id="SM00508">
    <property type="entry name" value="PostSET"/>
    <property type="match status" value="1"/>
</dbReference>
<dbReference type="PROSITE" id="PS50982">
    <property type="entry name" value="MBD"/>
    <property type="match status" value="1"/>
</dbReference>
<dbReference type="SUPFAM" id="SSF82199">
    <property type="entry name" value="SET domain"/>
    <property type="match status" value="1"/>
</dbReference>
<evidence type="ECO:0000256" key="5">
    <source>
        <dbReference type="ARBA" id="ARBA00022603"/>
    </source>
</evidence>
<dbReference type="InterPro" id="IPR041291">
    <property type="entry name" value="TUDOR_5"/>
</dbReference>
<keyword evidence="10" id="KW-0862">Zinc</keyword>
<evidence type="ECO:0000256" key="8">
    <source>
        <dbReference type="ARBA" id="ARBA00022723"/>
    </source>
</evidence>
<keyword evidence="14" id="KW-0804">Transcription</keyword>
<organism evidence="21 22">
    <name type="scientific">Daphnia galeata</name>
    <dbReference type="NCBI Taxonomy" id="27404"/>
    <lineage>
        <taxon>Eukaryota</taxon>
        <taxon>Metazoa</taxon>
        <taxon>Ecdysozoa</taxon>
        <taxon>Arthropoda</taxon>
        <taxon>Crustacea</taxon>
        <taxon>Branchiopoda</taxon>
        <taxon>Diplostraca</taxon>
        <taxon>Cladocera</taxon>
        <taxon>Anomopoda</taxon>
        <taxon>Daphniidae</taxon>
        <taxon>Daphnia</taxon>
    </lineage>
</organism>
<dbReference type="CDD" id="cd01395">
    <property type="entry name" value="HMT_MBD"/>
    <property type="match status" value="1"/>
</dbReference>
<dbReference type="InterPro" id="IPR003616">
    <property type="entry name" value="Post-SET_dom"/>
</dbReference>
<dbReference type="InterPro" id="IPR016177">
    <property type="entry name" value="DNA-bd_dom_sf"/>
</dbReference>
<evidence type="ECO:0000256" key="2">
    <source>
        <dbReference type="ARBA" id="ARBA00004286"/>
    </source>
</evidence>
<feature type="domain" description="SET" evidence="17">
    <location>
        <begin position="820"/>
        <end position="1035"/>
    </location>
</feature>
<keyword evidence="3" id="KW-0158">Chromosome</keyword>
<evidence type="ECO:0000256" key="11">
    <source>
        <dbReference type="ARBA" id="ARBA00022853"/>
    </source>
</evidence>
<keyword evidence="11" id="KW-0156">Chromatin regulator</keyword>
<dbReference type="InterPro" id="IPR046341">
    <property type="entry name" value="SET_dom_sf"/>
</dbReference>
<dbReference type="InterPro" id="IPR001214">
    <property type="entry name" value="SET_dom"/>
</dbReference>
<keyword evidence="9" id="KW-0677">Repeat</keyword>
<dbReference type="SMART" id="SM00317">
    <property type="entry name" value="SET"/>
    <property type="match status" value="1"/>
</dbReference>
<dbReference type="InterPro" id="IPR041292">
    <property type="entry name" value="Tudor_4"/>
</dbReference>
<evidence type="ECO:0000256" key="13">
    <source>
        <dbReference type="ARBA" id="ARBA00023054"/>
    </source>
</evidence>
<keyword evidence="15" id="KW-0539">Nucleus</keyword>
<keyword evidence="6" id="KW-0808">Transferase</keyword>
<evidence type="ECO:0000313" key="22">
    <source>
        <dbReference type="Proteomes" id="UP000789390"/>
    </source>
</evidence>
<dbReference type="CDD" id="cd21181">
    <property type="entry name" value="Tudor_SETDB1_rpt2"/>
    <property type="match status" value="1"/>
</dbReference>
<evidence type="ECO:0000256" key="3">
    <source>
        <dbReference type="ARBA" id="ARBA00022454"/>
    </source>
</evidence>
<keyword evidence="5" id="KW-0489">Methyltransferase</keyword>
<comment type="subcellular location">
    <subcellularLocation>
        <location evidence="2">Chromosome</location>
    </subcellularLocation>
    <subcellularLocation>
        <location evidence="1">Nucleus</location>
    </subcellularLocation>
</comment>
<dbReference type="CDD" id="cd20382">
    <property type="entry name" value="Tudor_SETDB1_rpt1"/>
    <property type="match status" value="1"/>
</dbReference>
<feature type="compositionally biased region" description="Basic and acidic residues" evidence="16">
    <location>
        <begin position="911"/>
        <end position="926"/>
    </location>
</feature>
<evidence type="ECO:0000256" key="4">
    <source>
        <dbReference type="ARBA" id="ARBA00022491"/>
    </source>
</evidence>
<dbReference type="GO" id="GO:0005694">
    <property type="term" value="C:chromosome"/>
    <property type="evidence" value="ECO:0007669"/>
    <property type="project" value="UniProtKB-SubCell"/>
</dbReference>
<dbReference type="PANTHER" id="PTHR46024:SF1">
    <property type="entry name" value="HISTONE-LYSINE N-METHYLTRANSFERASE EGGLESS"/>
    <property type="match status" value="1"/>
</dbReference>
<dbReference type="CDD" id="cd10517">
    <property type="entry name" value="SET_SETDB1"/>
    <property type="match status" value="1"/>
</dbReference>
<proteinExistence type="predicted"/>
<dbReference type="Pfam" id="PF00856">
    <property type="entry name" value="SET"/>
    <property type="match status" value="1"/>
</dbReference>
<dbReference type="InterPro" id="IPR051516">
    <property type="entry name" value="SETDB_methyltransferase"/>
</dbReference>
<evidence type="ECO:0000256" key="6">
    <source>
        <dbReference type="ARBA" id="ARBA00022679"/>
    </source>
</evidence>
<gene>
    <name evidence="21" type="ORF">DGAL_LOCUS11952</name>
</gene>
<dbReference type="Gene3D" id="2.170.270.10">
    <property type="entry name" value="SET domain"/>
    <property type="match status" value="1"/>
</dbReference>
<dbReference type="PROSITE" id="PS50868">
    <property type="entry name" value="POST_SET"/>
    <property type="match status" value="1"/>
</dbReference>
<dbReference type="InterPro" id="IPR001739">
    <property type="entry name" value="Methyl_CpG_DNA-bd"/>
</dbReference>
<dbReference type="PROSITE" id="PS50867">
    <property type="entry name" value="PRE_SET"/>
    <property type="match status" value="1"/>
</dbReference>
<keyword evidence="7" id="KW-0949">S-adenosyl-L-methionine</keyword>
<evidence type="ECO:0000256" key="14">
    <source>
        <dbReference type="ARBA" id="ARBA00023163"/>
    </source>
</evidence>
<evidence type="ECO:0000256" key="12">
    <source>
        <dbReference type="ARBA" id="ARBA00023015"/>
    </source>
</evidence>
<evidence type="ECO:0000259" key="19">
    <source>
        <dbReference type="PROSITE" id="PS50868"/>
    </source>
</evidence>
<dbReference type="GO" id="GO:0010629">
    <property type="term" value="P:negative regulation of gene expression"/>
    <property type="evidence" value="ECO:0007669"/>
    <property type="project" value="TreeGrafter"/>
</dbReference>
<evidence type="ECO:0000256" key="7">
    <source>
        <dbReference type="ARBA" id="ARBA00022691"/>
    </source>
</evidence>
<dbReference type="InterPro" id="IPR007728">
    <property type="entry name" value="Pre-SET_dom"/>
</dbReference>
<dbReference type="GO" id="GO:0005634">
    <property type="term" value="C:nucleus"/>
    <property type="evidence" value="ECO:0007669"/>
    <property type="project" value="UniProtKB-SubCell"/>
</dbReference>
<feature type="region of interest" description="Disordered" evidence="16">
    <location>
        <begin position="899"/>
        <end position="942"/>
    </location>
</feature>
<evidence type="ECO:0000259" key="20">
    <source>
        <dbReference type="PROSITE" id="PS50982"/>
    </source>
</evidence>
<dbReference type="Proteomes" id="UP000789390">
    <property type="component" value="Unassembled WGS sequence"/>
</dbReference>
<dbReference type="Pfam" id="PF05033">
    <property type="entry name" value="Pre-SET"/>
    <property type="match status" value="1"/>
</dbReference>
<feature type="domain" description="MBD" evidence="20">
    <location>
        <begin position="615"/>
        <end position="683"/>
    </location>
</feature>
<protein>
    <recommendedName>
        <fullName evidence="23">Histone-lysine N-methyltransferase eggless</fullName>
    </recommendedName>
</protein>
<dbReference type="OrthoDB" id="5792673at2759"/>
<reference evidence="21" key="1">
    <citation type="submission" date="2021-11" db="EMBL/GenBank/DDBJ databases">
        <authorList>
            <person name="Schell T."/>
        </authorList>
    </citation>
    <scope>NUCLEOTIDE SEQUENCE</scope>
    <source>
        <strain evidence="21">M5</strain>
    </source>
</reference>
<dbReference type="PROSITE" id="PS50280">
    <property type="entry name" value="SET"/>
    <property type="match status" value="1"/>
</dbReference>
<evidence type="ECO:0000256" key="1">
    <source>
        <dbReference type="ARBA" id="ARBA00004123"/>
    </source>
</evidence>
<dbReference type="SUPFAM" id="SSF54171">
    <property type="entry name" value="DNA-binding domain"/>
    <property type="match status" value="1"/>
</dbReference>
<dbReference type="GO" id="GO:0032259">
    <property type="term" value="P:methylation"/>
    <property type="evidence" value="ECO:0007669"/>
    <property type="project" value="UniProtKB-KW"/>
</dbReference>
<sequence length="1060" mass="121746">MAQISYDPRDIDDGRCSLVHKETDCRMHHCIQISKEKDPSDHQTNVPMHKNGNKFVNKSHLKICSNPDCGIKENLRSAPYFVCAYFGLLVEKFNSRKVCQRCYRDAENHQSVLVKMLCDHKSIALGPKKPKNQMVTIDDEECFEESMESLEEVEIEGDIDDFLKHLVEKYRFEEQIDASFHHLEQRWINNNDKMAELDVSHSKLEKNLDSLRKELYRSHEPKICLVDSIDVDALGNVTKHNTTSSTVETIVPLMSSHRRTILPPTGMFIHTKIKVNQAIYAMRSSLLAPWGKGRVIRIKEITEIMYVIRFDTGGKPRTFPLKYLAYAESSPVQLTVGARVIAQYVEDKDGKLKPSSYYAGVIAEAPKTLNQYRYLVFFDDGYAQYCTHEQVTMVCQSSRDVWQDIHMNSRSFVLNYLKQYPERAMVKLQRGQTVKTELNGNWFQGRVEMVDASLANIYFASENRFEWIYRGSTRLHPLFDLLANAEARKNQGATRPTHNMALVHKRKNAPYVEYTRGDVDRSPPPSSLSLSLSSIPSPSTECVVRAVARKSTSKVFKQSSVSSVTPLRVDDLTLNAEHKGRFKFRLNESYKNVDFWPHQCNNKCVEEFPYTDGDNKNLNPLSIPMLCGWSREVAKQRHGERLSIIYRAPCGRRMRNMDEVHRYLRLTGSQIGVDLFCFDNFVHCFTEFEPEVVYSKINDITYGKENVRVSCVNSIDRSNPEYVEYSTERIPREGVNLNLDPNFLVCCDCTDDCQDKEKCQCWQLTIKATALGPSGKIDRNAGYQYRRLMQNVVTGVYECNSRCSCRKTCINRVAQRPLHLRLQLFRTERRGWGIRCLDDIPKGQFICVYAGQLLTEQEANDDGKQFGDEYLAELDLIESIEQAKDGYESDVDIDVDRHSDISQSSSSGEDCGFHDSGESLHSDISESKSLMPENENRNENCSQKLSTQTLSATVRVIQKDDSQKKTRELYGPNEHCYVMDAKSTGNIGRYLNHCCKPNVFVQNIFVDTQDLRFPWVGFFAHVFIRAGTELTWDYSYQVDSVPDKKLFCHCGAKECRGRLL</sequence>
<dbReference type="SMART" id="SM00391">
    <property type="entry name" value="MBD"/>
    <property type="match status" value="1"/>
</dbReference>
<evidence type="ECO:0008006" key="23">
    <source>
        <dbReference type="Google" id="ProtNLM"/>
    </source>
</evidence>
<dbReference type="Gene3D" id="2.30.30.140">
    <property type="match status" value="2"/>
</dbReference>
<evidence type="ECO:0000256" key="10">
    <source>
        <dbReference type="ARBA" id="ARBA00022833"/>
    </source>
</evidence>
<dbReference type="EMBL" id="CAKKLH010000285">
    <property type="protein sequence ID" value="CAH0108558.1"/>
    <property type="molecule type" value="Genomic_DNA"/>
</dbReference>
<feature type="domain" description="Pre-SET" evidence="18">
    <location>
        <begin position="745"/>
        <end position="817"/>
    </location>
</feature>
<dbReference type="InterPro" id="IPR047232">
    <property type="entry name" value="SETDB1/2-like_MBD"/>
</dbReference>
<dbReference type="AlphaFoldDB" id="A0A8J2WKX4"/>
<keyword evidence="4" id="KW-0678">Repressor</keyword>
<evidence type="ECO:0000256" key="9">
    <source>
        <dbReference type="ARBA" id="ARBA00022737"/>
    </source>
</evidence>
<keyword evidence="8" id="KW-0479">Metal-binding</keyword>
<dbReference type="PANTHER" id="PTHR46024">
    <property type="entry name" value="HISTONE-LYSINE N-METHYLTRANSFERASE EGGLESS"/>
    <property type="match status" value="1"/>
</dbReference>
<evidence type="ECO:0000259" key="18">
    <source>
        <dbReference type="PROSITE" id="PS50867"/>
    </source>
</evidence>
<dbReference type="Pfam" id="PF18359">
    <property type="entry name" value="Tudor_5"/>
    <property type="match status" value="1"/>
</dbReference>
<dbReference type="GO" id="GO:0046974">
    <property type="term" value="F:histone H3K9 methyltransferase activity"/>
    <property type="evidence" value="ECO:0007669"/>
    <property type="project" value="TreeGrafter"/>
</dbReference>
<dbReference type="GO" id="GO:0003677">
    <property type="term" value="F:DNA binding"/>
    <property type="evidence" value="ECO:0007669"/>
    <property type="project" value="InterPro"/>
</dbReference>
<keyword evidence="12" id="KW-0805">Transcription regulation</keyword>
<keyword evidence="22" id="KW-1185">Reference proteome</keyword>